<keyword evidence="5" id="KW-0808">Transferase</keyword>
<sequence length="334" mass="38608">MEENTMKTRDSFFDNAKFILIFLVVFGHIISPYRANDEWLVSIYHFIFIFHMPAFILLAGHFSTNFHKKGYYVKIITRLLVPYLILQTIYTLFYSQLYADPSMTLEYFTPRWAMWFLLSMIAWKLMLPLFGKLQARYSIPLAILLGVVIGYVDIPERFLSLDRTFYFFPFFLIGYYLTKTDLFEKLKNGAYRVHASAFLVMLFAAIYFLLGGIDGASILYGTYTFSSVTDMLMRIGIYAGSMLVTIAFFALVPKDKYIFTGIGRRSFYVYILHGFIIKWFFETSFGQAVNSPAGYMLLLLLSILVTVVTGNKYVVKAIQTPFGYLKESLSLKNG</sequence>
<feature type="transmembrane region" description="Helical" evidence="3">
    <location>
        <begin position="293"/>
        <end position="315"/>
    </location>
</feature>
<feature type="transmembrane region" description="Helical" evidence="3">
    <location>
        <begin position="265"/>
        <end position="281"/>
    </location>
</feature>
<feature type="transmembrane region" description="Helical" evidence="3">
    <location>
        <begin position="71"/>
        <end position="92"/>
    </location>
</feature>
<comment type="similarity">
    <text evidence="2">Belongs to the acyltransferase 3 family.</text>
</comment>
<dbReference type="EMBL" id="VTET01000002">
    <property type="protein sequence ID" value="TYS73469.1"/>
    <property type="molecule type" value="Genomic_DNA"/>
</dbReference>
<proteinExistence type="inferred from homology"/>
<name>A0A5D4TDT9_9BACI</name>
<dbReference type="Pfam" id="PF01757">
    <property type="entry name" value="Acyl_transf_3"/>
    <property type="match status" value="1"/>
</dbReference>
<dbReference type="Proteomes" id="UP000324517">
    <property type="component" value="Unassembled WGS sequence"/>
</dbReference>
<feature type="transmembrane region" description="Helical" evidence="3">
    <location>
        <begin position="12"/>
        <end position="33"/>
    </location>
</feature>
<comment type="subcellular location">
    <subcellularLocation>
        <location evidence="1">Membrane</location>
    </subcellularLocation>
</comment>
<keyword evidence="5" id="KW-0012">Acyltransferase</keyword>
<feature type="transmembrane region" description="Helical" evidence="3">
    <location>
        <begin position="235"/>
        <end position="253"/>
    </location>
</feature>
<feature type="transmembrane region" description="Helical" evidence="3">
    <location>
        <begin position="160"/>
        <end position="177"/>
    </location>
</feature>
<feature type="transmembrane region" description="Helical" evidence="3">
    <location>
        <begin position="137"/>
        <end position="154"/>
    </location>
</feature>
<comment type="caution">
    <text evidence="5">The sequence shown here is derived from an EMBL/GenBank/DDBJ whole genome shotgun (WGS) entry which is preliminary data.</text>
</comment>
<dbReference type="PANTHER" id="PTHR37312:SF1">
    <property type="entry name" value="MEMBRANE-BOUND ACYLTRANSFERASE YKRP-RELATED"/>
    <property type="match status" value="1"/>
</dbReference>
<dbReference type="AlphaFoldDB" id="A0A5D4TDT9"/>
<organism evidence="5 6">
    <name type="scientific">Sutcliffiella horikoshii</name>
    <dbReference type="NCBI Taxonomy" id="79883"/>
    <lineage>
        <taxon>Bacteria</taxon>
        <taxon>Bacillati</taxon>
        <taxon>Bacillota</taxon>
        <taxon>Bacilli</taxon>
        <taxon>Bacillales</taxon>
        <taxon>Bacillaceae</taxon>
        <taxon>Sutcliffiella</taxon>
    </lineage>
</organism>
<keyword evidence="3" id="KW-1133">Transmembrane helix</keyword>
<dbReference type="InterPro" id="IPR052734">
    <property type="entry name" value="Nod_factor_acetyltransferase"/>
</dbReference>
<dbReference type="PANTHER" id="PTHR37312">
    <property type="entry name" value="MEMBRANE-BOUND ACYLTRANSFERASE YKRP-RELATED"/>
    <property type="match status" value="1"/>
</dbReference>
<gene>
    <name evidence="5" type="ORF">FZC75_03815</name>
</gene>
<feature type="domain" description="Acyltransferase 3" evidence="4">
    <location>
        <begin position="12"/>
        <end position="308"/>
    </location>
</feature>
<protein>
    <submittedName>
        <fullName evidence="5">Acyltransferase family protein</fullName>
    </submittedName>
</protein>
<dbReference type="GO" id="GO:0016747">
    <property type="term" value="F:acyltransferase activity, transferring groups other than amino-acyl groups"/>
    <property type="evidence" value="ECO:0007669"/>
    <property type="project" value="InterPro"/>
</dbReference>
<evidence type="ECO:0000313" key="6">
    <source>
        <dbReference type="Proteomes" id="UP000324517"/>
    </source>
</evidence>
<feature type="transmembrane region" description="Helical" evidence="3">
    <location>
        <begin position="198"/>
        <end position="223"/>
    </location>
</feature>
<evidence type="ECO:0000256" key="3">
    <source>
        <dbReference type="SAM" id="Phobius"/>
    </source>
</evidence>
<dbReference type="InterPro" id="IPR002656">
    <property type="entry name" value="Acyl_transf_3_dom"/>
</dbReference>
<evidence type="ECO:0000256" key="1">
    <source>
        <dbReference type="ARBA" id="ARBA00004370"/>
    </source>
</evidence>
<feature type="transmembrane region" description="Helical" evidence="3">
    <location>
        <begin position="39"/>
        <end position="59"/>
    </location>
</feature>
<feature type="transmembrane region" description="Helical" evidence="3">
    <location>
        <begin position="112"/>
        <end position="130"/>
    </location>
</feature>
<keyword evidence="3" id="KW-0472">Membrane</keyword>
<keyword evidence="3" id="KW-0812">Transmembrane</keyword>
<dbReference type="OrthoDB" id="6623990at2"/>
<evidence type="ECO:0000256" key="2">
    <source>
        <dbReference type="ARBA" id="ARBA00007400"/>
    </source>
</evidence>
<reference evidence="5 6" key="1">
    <citation type="submission" date="2019-08" db="EMBL/GenBank/DDBJ databases">
        <title>Bacillus genomes from the desert of Cuatro Cienegas, Coahuila.</title>
        <authorList>
            <person name="Olmedo-Alvarez G."/>
        </authorList>
    </citation>
    <scope>NUCLEOTIDE SEQUENCE [LARGE SCALE GENOMIC DNA]</scope>
    <source>
        <strain evidence="5 6">CH98b_3T</strain>
    </source>
</reference>
<accession>A0A5D4TDT9</accession>
<evidence type="ECO:0000313" key="5">
    <source>
        <dbReference type="EMBL" id="TYS73469.1"/>
    </source>
</evidence>
<evidence type="ECO:0000259" key="4">
    <source>
        <dbReference type="Pfam" id="PF01757"/>
    </source>
</evidence>